<feature type="domain" description="3-hydroxyisobutyrate dehydrogenase-like NAD-binding" evidence="4">
    <location>
        <begin position="167"/>
        <end position="284"/>
    </location>
</feature>
<dbReference type="PIRSF" id="PIRSF000103">
    <property type="entry name" value="HIBADH"/>
    <property type="match status" value="1"/>
</dbReference>
<dbReference type="InterPro" id="IPR015815">
    <property type="entry name" value="HIBADH-related"/>
</dbReference>
<dbReference type="SUPFAM" id="SSF48179">
    <property type="entry name" value="6-phosphogluconate dehydrogenase C-terminal domain-like"/>
    <property type="match status" value="1"/>
</dbReference>
<dbReference type="GO" id="GO:0016491">
    <property type="term" value="F:oxidoreductase activity"/>
    <property type="evidence" value="ECO:0007669"/>
    <property type="project" value="UniProtKB-KW"/>
</dbReference>
<keyword evidence="2" id="KW-0520">NAD</keyword>
<dbReference type="InterPro" id="IPR013328">
    <property type="entry name" value="6PGD_dom2"/>
</dbReference>
<evidence type="ECO:0000256" key="1">
    <source>
        <dbReference type="ARBA" id="ARBA00023002"/>
    </source>
</evidence>
<evidence type="ECO:0000256" key="2">
    <source>
        <dbReference type="ARBA" id="ARBA00023027"/>
    </source>
</evidence>
<evidence type="ECO:0000313" key="5">
    <source>
        <dbReference type="EMBL" id="MDX6805632.1"/>
    </source>
</evidence>
<dbReference type="Proteomes" id="UP001274321">
    <property type="component" value="Unassembled WGS sequence"/>
</dbReference>
<dbReference type="RefSeq" id="WP_319843741.1">
    <property type="nucleotide sequence ID" value="NZ_JAXAFJ010000002.1"/>
</dbReference>
<dbReference type="InterPro" id="IPR036291">
    <property type="entry name" value="NAD(P)-bd_dom_sf"/>
</dbReference>
<dbReference type="Pfam" id="PF14833">
    <property type="entry name" value="NAD_binding_11"/>
    <property type="match status" value="1"/>
</dbReference>
<accession>A0ABU4RLE8</accession>
<keyword evidence="6" id="KW-1185">Reference proteome</keyword>
<organism evidence="5 6">
    <name type="scientific">Terrihabitans rhizophilus</name>
    <dbReference type="NCBI Taxonomy" id="3092662"/>
    <lineage>
        <taxon>Bacteria</taxon>
        <taxon>Pseudomonadati</taxon>
        <taxon>Pseudomonadota</taxon>
        <taxon>Alphaproteobacteria</taxon>
        <taxon>Hyphomicrobiales</taxon>
        <taxon>Terrihabitans</taxon>
    </lineage>
</organism>
<reference evidence="5 6" key="1">
    <citation type="submission" date="2023-11" db="EMBL/GenBank/DDBJ databases">
        <authorList>
            <person name="Bao R."/>
        </authorList>
    </citation>
    <scope>NUCLEOTIDE SEQUENCE [LARGE SCALE GENOMIC DNA]</scope>
    <source>
        <strain evidence="5 6">PJ23</strain>
    </source>
</reference>
<proteinExistence type="predicted"/>
<dbReference type="EC" id="1.1.-.-" evidence="5"/>
<sequence>MSSTTPRIALLGTGLMGAPMARRLLAAGFPLTAWNRSRAKAEALAVHGATVAETAADAVRGADVVITMLDSGSVVTEVLFAGGVAEAMPAGATLIDMSSIPPSTARDHAARLAARGVDYLDAPVSGGTLGAEAGTLAIMAGGEADVFARAVPVFAPMGRAVRVGPSGSGQLAKLANQAIVGITIGAVAEALLLVERGGADPAAVREAIRGGFAESRILEVHGRRMIERDFVPGGKVVTQIKDLETIVRTADEIGLDLPLSRNVLRRYIELRDRQDAGDLDHAALFLQLEAANPL</sequence>
<dbReference type="PANTHER" id="PTHR43060">
    <property type="entry name" value="3-HYDROXYISOBUTYRATE DEHYDROGENASE-LIKE 1, MITOCHONDRIAL-RELATED"/>
    <property type="match status" value="1"/>
</dbReference>
<name>A0ABU4RLE8_9HYPH</name>
<evidence type="ECO:0000313" key="6">
    <source>
        <dbReference type="Proteomes" id="UP001274321"/>
    </source>
</evidence>
<protein>
    <submittedName>
        <fullName evidence="5">NAD(P)-dependent oxidoreductase</fullName>
        <ecNumber evidence="5">1.1.-.-</ecNumber>
    </submittedName>
</protein>
<keyword evidence="1 5" id="KW-0560">Oxidoreductase</keyword>
<feature type="domain" description="6-phosphogluconate dehydrogenase NADP-binding" evidence="3">
    <location>
        <begin position="7"/>
        <end position="162"/>
    </location>
</feature>
<evidence type="ECO:0000259" key="4">
    <source>
        <dbReference type="Pfam" id="PF14833"/>
    </source>
</evidence>
<dbReference type="PANTHER" id="PTHR43060:SF15">
    <property type="entry name" value="3-HYDROXYISOBUTYRATE DEHYDROGENASE-LIKE 1, MITOCHONDRIAL-RELATED"/>
    <property type="match status" value="1"/>
</dbReference>
<dbReference type="EMBL" id="JAXAFJ010000002">
    <property type="protein sequence ID" value="MDX6805632.1"/>
    <property type="molecule type" value="Genomic_DNA"/>
</dbReference>
<gene>
    <name evidence="5" type="ORF">SCD90_06120</name>
</gene>
<evidence type="ECO:0000259" key="3">
    <source>
        <dbReference type="Pfam" id="PF03446"/>
    </source>
</evidence>
<dbReference type="Gene3D" id="1.10.1040.10">
    <property type="entry name" value="N-(1-d-carboxylethyl)-l-norvaline Dehydrogenase, domain 2"/>
    <property type="match status" value="1"/>
</dbReference>
<dbReference type="InterPro" id="IPR006115">
    <property type="entry name" value="6PGDH_NADP-bd"/>
</dbReference>
<dbReference type="Pfam" id="PF03446">
    <property type="entry name" value="NAD_binding_2"/>
    <property type="match status" value="1"/>
</dbReference>
<comment type="caution">
    <text evidence="5">The sequence shown here is derived from an EMBL/GenBank/DDBJ whole genome shotgun (WGS) entry which is preliminary data.</text>
</comment>
<dbReference type="InterPro" id="IPR029154">
    <property type="entry name" value="HIBADH-like_NADP-bd"/>
</dbReference>
<dbReference type="InterPro" id="IPR008927">
    <property type="entry name" value="6-PGluconate_DH-like_C_sf"/>
</dbReference>
<dbReference type="Gene3D" id="3.40.50.720">
    <property type="entry name" value="NAD(P)-binding Rossmann-like Domain"/>
    <property type="match status" value="1"/>
</dbReference>
<dbReference type="SUPFAM" id="SSF51735">
    <property type="entry name" value="NAD(P)-binding Rossmann-fold domains"/>
    <property type="match status" value="1"/>
</dbReference>